<dbReference type="SMART" id="SM00896">
    <property type="entry name" value="FDX-ACB"/>
    <property type="match status" value="1"/>
</dbReference>
<dbReference type="GO" id="GO:0005737">
    <property type="term" value="C:cytoplasm"/>
    <property type="evidence" value="ECO:0007669"/>
    <property type="project" value="TreeGrafter"/>
</dbReference>
<dbReference type="PANTHER" id="PTHR11538">
    <property type="entry name" value="PHENYLALANYL-TRNA SYNTHETASE"/>
    <property type="match status" value="1"/>
</dbReference>
<dbReference type="Proteomes" id="UP000266239">
    <property type="component" value="Unassembled WGS sequence"/>
</dbReference>
<proteinExistence type="predicted"/>
<dbReference type="VEuPathDB" id="FungiDB:H257_13596"/>
<dbReference type="SUPFAM" id="SSF54991">
    <property type="entry name" value="Anticodon-binding domain of PheRS"/>
    <property type="match status" value="1"/>
</dbReference>
<evidence type="ECO:0000313" key="3">
    <source>
        <dbReference type="Proteomes" id="UP000266239"/>
    </source>
</evidence>
<dbReference type="Pfam" id="PF10354">
    <property type="entry name" value="BMT5-like"/>
    <property type="match status" value="1"/>
</dbReference>
<dbReference type="GO" id="GO:0070042">
    <property type="term" value="F:rRNA (uridine-N3-)-methyltransferase activity"/>
    <property type="evidence" value="ECO:0007669"/>
    <property type="project" value="InterPro"/>
</dbReference>
<evidence type="ECO:0000313" key="2">
    <source>
        <dbReference type="EMBL" id="RHX99908.1"/>
    </source>
</evidence>
<dbReference type="InterPro" id="IPR029063">
    <property type="entry name" value="SAM-dependent_MTases_sf"/>
</dbReference>
<dbReference type="EMBL" id="QUTA01010221">
    <property type="protein sequence ID" value="RHX99908.1"/>
    <property type="molecule type" value="Genomic_DNA"/>
</dbReference>
<reference evidence="2 3" key="1">
    <citation type="submission" date="2018-08" db="EMBL/GenBank/DDBJ databases">
        <title>Aphanomyces genome sequencing and annotation.</title>
        <authorList>
            <person name="Minardi D."/>
            <person name="Oidtmann B."/>
            <person name="Van Der Giezen M."/>
            <person name="Studholme D.J."/>
        </authorList>
    </citation>
    <scope>NUCLEOTIDE SEQUENCE [LARGE SCALE GENOMIC DNA]</scope>
    <source>
        <strain evidence="2 3">Yx</strain>
    </source>
</reference>
<accession>A0A397A2I3</accession>
<dbReference type="InterPro" id="IPR019446">
    <property type="entry name" value="BMT5-like"/>
</dbReference>
<feature type="domain" description="FDX-ACB" evidence="1">
    <location>
        <begin position="247"/>
        <end position="334"/>
    </location>
</feature>
<sequence>MSEVVGDDATGDLTNLGLCRHLRDDKAITKSVLIIGDGNFSYACAFVRSVMMYDPSGDVLRRLHIRATSLDTHVELLRMYPGAAAHVDELKRHDNVRVLHGINGTKLDEYKDTFGIASFDVIVFNFPHYAEGGNKRNKINKHRQLLSQFFHSCNSVLASDGQVWVTLCAGQGGTPAETIVRPVGDTWQVAQCAASSALTLLNVHAVPTDALFKLGYNSVGHRLQEKAFRTHASLTHVFCRESLGKVACHPLTWTRDISFWVSDTFAEDKLAPVIEGVYGPKVNVFLENIDEYTDDQGRRAKGYRLTLSSRTMALSKEYVNAKTDEVTDILDSHDWSCSAESIVGQPQA</sequence>
<dbReference type="PANTHER" id="PTHR11538:SF26">
    <property type="entry name" value="FERREDOXIN-FOLD ANTICODON-BINDING DOMAIN-CONTAINING PROTEIN 1"/>
    <property type="match status" value="1"/>
</dbReference>
<evidence type="ECO:0000259" key="1">
    <source>
        <dbReference type="SMART" id="SM00896"/>
    </source>
</evidence>
<name>A0A397A2I3_APHAT</name>
<dbReference type="Gene3D" id="3.30.70.380">
    <property type="entry name" value="Ferrodoxin-fold anticodon-binding domain"/>
    <property type="match status" value="1"/>
</dbReference>
<dbReference type="GO" id="GO:0070475">
    <property type="term" value="P:rRNA base methylation"/>
    <property type="evidence" value="ECO:0007669"/>
    <property type="project" value="InterPro"/>
</dbReference>
<dbReference type="InterPro" id="IPR036690">
    <property type="entry name" value="Fdx_antiC-bd_sf"/>
</dbReference>
<protein>
    <recommendedName>
        <fullName evidence="1">FDX-ACB domain-containing protein</fullName>
    </recommendedName>
</protein>
<gene>
    <name evidence="2" type="ORF">DYB25_009040</name>
</gene>
<dbReference type="CDD" id="cd02440">
    <property type="entry name" value="AdoMet_MTases"/>
    <property type="match status" value="1"/>
</dbReference>
<dbReference type="InterPro" id="IPR005121">
    <property type="entry name" value="Fdx_antiC-bd"/>
</dbReference>
<dbReference type="SUPFAM" id="SSF53335">
    <property type="entry name" value="S-adenosyl-L-methionine-dependent methyltransferases"/>
    <property type="match status" value="1"/>
</dbReference>
<organism evidence="2 3">
    <name type="scientific">Aphanomyces astaci</name>
    <name type="common">Crayfish plague agent</name>
    <dbReference type="NCBI Taxonomy" id="112090"/>
    <lineage>
        <taxon>Eukaryota</taxon>
        <taxon>Sar</taxon>
        <taxon>Stramenopiles</taxon>
        <taxon>Oomycota</taxon>
        <taxon>Saprolegniomycetes</taxon>
        <taxon>Saprolegniales</taxon>
        <taxon>Verrucalvaceae</taxon>
        <taxon>Aphanomyces</taxon>
    </lineage>
</organism>
<dbReference type="Gene3D" id="3.40.50.150">
    <property type="entry name" value="Vaccinia Virus protein VP39"/>
    <property type="match status" value="1"/>
</dbReference>
<dbReference type="AlphaFoldDB" id="A0A397A2I3"/>
<comment type="caution">
    <text evidence="2">The sequence shown here is derived from an EMBL/GenBank/DDBJ whole genome shotgun (WGS) entry which is preliminary data.</text>
</comment>